<keyword evidence="2" id="KW-1185">Reference proteome</keyword>
<dbReference type="AlphaFoldDB" id="A0A835ZDY8"/>
<dbReference type="Proteomes" id="UP000664859">
    <property type="component" value="Unassembled WGS sequence"/>
</dbReference>
<organism evidence="1 2">
    <name type="scientific">Tribonema minus</name>
    <dbReference type="NCBI Taxonomy" id="303371"/>
    <lineage>
        <taxon>Eukaryota</taxon>
        <taxon>Sar</taxon>
        <taxon>Stramenopiles</taxon>
        <taxon>Ochrophyta</taxon>
        <taxon>PX clade</taxon>
        <taxon>Xanthophyceae</taxon>
        <taxon>Tribonematales</taxon>
        <taxon>Tribonemataceae</taxon>
        <taxon>Tribonema</taxon>
    </lineage>
</organism>
<evidence type="ECO:0000313" key="1">
    <source>
        <dbReference type="EMBL" id="KAG5191976.1"/>
    </source>
</evidence>
<reference evidence="1" key="1">
    <citation type="submission" date="2021-02" db="EMBL/GenBank/DDBJ databases">
        <title>First Annotated Genome of the Yellow-green Alga Tribonema minus.</title>
        <authorList>
            <person name="Mahan K.M."/>
        </authorList>
    </citation>
    <scope>NUCLEOTIDE SEQUENCE</scope>
    <source>
        <strain evidence="1">UTEX B ZZ1240</strain>
    </source>
</reference>
<protein>
    <submittedName>
        <fullName evidence="1">Uncharacterized protein</fullName>
    </submittedName>
</protein>
<proteinExistence type="predicted"/>
<dbReference type="EMBL" id="JAFCMP010000013">
    <property type="protein sequence ID" value="KAG5191976.1"/>
    <property type="molecule type" value="Genomic_DNA"/>
</dbReference>
<evidence type="ECO:0000313" key="2">
    <source>
        <dbReference type="Proteomes" id="UP000664859"/>
    </source>
</evidence>
<name>A0A835ZDY8_9STRA</name>
<comment type="caution">
    <text evidence="1">The sequence shown here is derived from an EMBL/GenBank/DDBJ whole genome shotgun (WGS) entry which is preliminary data.</text>
</comment>
<sequence>MWCAEAAGWLVLKGGQGEHERSECTRGTSAPLLEEEPGAAHLDNNVYAFLEAGADPVPVLMGPSMESQLTGATLTPCESLIPCETMRVHACLRFVPEQRLDPPIVFIKLADGRGWVPVRERLEPADAADDPDPALSPRA</sequence>
<accession>A0A835ZDY8</accession>
<gene>
    <name evidence="1" type="ORF">JKP88DRAFT_294883</name>
</gene>